<evidence type="ECO:0000313" key="4">
    <source>
        <dbReference type="EMBL" id="CAG8576812.1"/>
    </source>
</evidence>
<dbReference type="InterPro" id="IPR041715">
    <property type="entry name" value="HisRS-like_core"/>
</dbReference>
<evidence type="ECO:0000313" key="5">
    <source>
        <dbReference type="Proteomes" id="UP000789508"/>
    </source>
</evidence>
<dbReference type="GO" id="GO:0005737">
    <property type="term" value="C:cytoplasm"/>
    <property type="evidence" value="ECO:0007669"/>
    <property type="project" value="InterPro"/>
</dbReference>
<evidence type="ECO:0000259" key="3">
    <source>
        <dbReference type="Pfam" id="PF13393"/>
    </source>
</evidence>
<dbReference type="Proteomes" id="UP000789508">
    <property type="component" value="Unassembled WGS sequence"/>
</dbReference>
<evidence type="ECO:0000256" key="2">
    <source>
        <dbReference type="ARBA" id="ARBA00047639"/>
    </source>
</evidence>
<dbReference type="EC" id="6.1.1.21" evidence="1"/>
<keyword evidence="5" id="KW-1185">Reference proteome</keyword>
<comment type="caution">
    <text evidence="4">The sequence shown here is derived from an EMBL/GenBank/DDBJ whole genome shotgun (WGS) entry which is preliminary data.</text>
</comment>
<dbReference type="PANTHER" id="PTHR43707">
    <property type="entry name" value="HISTIDYL-TRNA SYNTHETASE"/>
    <property type="match status" value="1"/>
</dbReference>
<comment type="catalytic activity">
    <reaction evidence="2">
        <text>tRNA(His) + L-histidine + ATP = L-histidyl-tRNA(His) + AMP + diphosphate + H(+)</text>
        <dbReference type="Rhea" id="RHEA:17313"/>
        <dbReference type="Rhea" id="RHEA-COMP:9665"/>
        <dbReference type="Rhea" id="RHEA-COMP:9689"/>
        <dbReference type="ChEBI" id="CHEBI:15378"/>
        <dbReference type="ChEBI" id="CHEBI:30616"/>
        <dbReference type="ChEBI" id="CHEBI:33019"/>
        <dbReference type="ChEBI" id="CHEBI:57595"/>
        <dbReference type="ChEBI" id="CHEBI:78442"/>
        <dbReference type="ChEBI" id="CHEBI:78527"/>
        <dbReference type="ChEBI" id="CHEBI:456215"/>
        <dbReference type="EC" id="6.1.1.21"/>
    </reaction>
</comment>
<dbReference type="GO" id="GO:0006427">
    <property type="term" value="P:histidyl-tRNA aminoacylation"/>
    <property type="evidence" value="ECO:0007669"/>
    <property type="project" value="TreeGrafter"/>
</dbReference>
<gene>
    <name evidence="4" type="ORF">ALEPTO_LOCUS7070</name>
</gene>
<accession>A0A9N9BQ29</accession>
<name>A0A9N9BQ29_9GLOM</name>
<dbReference type="Gene3D" id="3.30.930.10">
    <property type="entry name" value="Bira Bifunctional Protein, Domain 2"/>
    <property type="match status" value="3"/>
</dbReference>
<dbReference type="OrthoDB" id="1906957at2759"/>
<dbReference type="PANTHER" id="PTHR43707:SF1">
    <property type="entry name" value="HISTIDINE--TRNA LIGASE, MITOCHONDRIAL-RELATED"/>
    <property type="match status" value="1"/>
</dbReference>
<dbReference type="GO" id="GO:0004821">
    <property type="term" value="F:histidine-tRNA ligase activity"/>
    <property type="evidence" value="ECO:0007669"/>
    <property type="project" value="UniProtKB-EC"/>
</dbReference>
<feature type="domain" description="Class II Histidinyl-tRNA synthetase (HisRS)-like catalytic core" evidence="3">
    <location>
        <begin position="172"/>
        <end position="223"/>
    </location>
</feature>
<dbReference type="Pfam" id="PF13393">
    <property type="entry name" value="tRNA-synt_His"/>
    <property type="match status" value="1"/>
</dbReference>
<sequence length="257" mass="29048">MNTGKTATGKDYVKDEIISVSISLREPPLDDEKIDLVLKLPNLSEAEFENYSPEIEKAKELFTSSLGSTTDIIHKEMYTFLDRKDRVLALRPEGTASTVRLVCQNNLIREGVELVNAEGVIADYQILKLVTDILHGLGIKNFHFRLNYLGDVETKERYRRELKKFIEKNPLVRGLDYYTGLVFEVDLGEKKSILGGGRYDNLYQEVGDISAPAIGFAIGIERLVDHLGEKGLLKVDNKKIDVFFLATHPEVYLDILV</sequence>
<organism evidence="4 5">
    <name type="scientific">Ambispora leptoticha</name>
    <dbReference type="NCBI Taxonomy" id="144679"/>
    <lineage>
        <taxon>Eukaryota</taxon>
        <taxon>Fungi</taxon>
        <taxon>Fungi incertae sedis</taxon>
        <taxon>Mucoromycota</taxon>
        <taxon>Glomeromycotina</taxon>
        <taxon>Glomeromycetes</taxon>
        <taxon>Archaeosporales</taxon>
        <taxon>Ambisporaceae</taxon>
        <taxon>Ambispora</taxon>
    </lineage>
</organism>
<reference evidence="4" key="1">
    <citation type="submission" date="2021-06" db="EMBL/GenBank/DDBJ databases">
        <authorList>
            <person name="Kallberg Y."/>
            <person name="Tangrot J."/>
            <person name="Rosling A."/>
        </authorList>
    </citation>
    <scope>NUCLEOTIDE SEQUENCE</scope>
    <source>
        <strain evidence="4">FL130A</strain>
    </source>
</reference>
<proteinExistence type="predicted"/>
<dbReference type="InterPro" id="IPR045864">
    <property type="entry name" value="aa-tRNA-synth_II/BPL/LPL"/>
</dbReference>
<dbReference type="AlphaFoldDB" id="A0A9N9BQ29"/>
<dbReference type="InterPro" id="IPR004516">
    <property type="entry name" value="HisRS/HisZ"/>
</dbReference>
<protein>
    <recommendedName>
        <fullName evidence="1">histidine--tRNA ligase</fullName>
        <ecNumber evidence="1">6.1.1.21</ecNumber>
    </recommendedName>
</protein>
<dbReference type="EMBL" id="CAJVPS010002809">
    <property type="protein sequence ID" value="CAG8576812.1"/>
    <property type="molecule type" value="Genomic_DNA"/>
</dbReference>
<evidence type="ECO:0000256" key="1">
    <source>
        <dbReference type="ARBA" id="ARBA00012815"/>
    </source>
</evidence>
<dbReference type="SUPFAM" id="SSF55681">
    <property type="entry name" value="Class II aaRS and biotin synthetases"/>
    <property type="match status" value="1"/>
</dbReference>